<dbReference type="AlphaFoldDB" id="A0AAW5AKG4"/>
<gene>
    <name evidence="5" type="ORF">GIW75_29935</name>
</gene>
<feature type="region of interest" description="Disordered" evidence="4">
    <location>
        <begin position="1"/>
        <end position="25"/>
    </location>
</feature>
<dbReference type="GO" id="GO:0005576">
    <property type="term" value="C:extracellular region"/>
    <property type="evidence" value="ECO:0007669"/>
    <property type="project" value="UniProtKB-SubCell"/>
</dbReference>
<evidence type="ECO:0000256" key="3">
    <source>
        <dbReference type="ARBA" id="ARBA00022837"/>
    </source>
</evidence>
<dbReference type="EMBL" id="WKEW01000228">
    <property type="protein sequence ID" value="MCF5061151.1"/>
    <property type="molecule type" value="Genomic_DNA"/>
</dbReference>
<comment type="caution">
    <text evidence="5">The sequence shown here is derived from an EMBL/GenBank/DDBJ whole genome shotgun (WGS) entry which is preliminary data.</text>
</comment>
<dbReference type="Pfam" id="PF00353">
    <property type="entry name" value="HemolysinCabind"/>
    <property type="match status" value="5"/>
</dbReference>
<dbReference type="InterPro" id="IPR011049">
    <property type="entry name" value="Serralysin-like_metalloprot_C"/>
</dbReference>
<dbReference type="PANTHER" id="PTHR38340:SF1">
    <property type="entry name" value="S-LAYER PROTEIN"/>
    <property type="match status" value="1"/>
</dbReference>
<comment type="subcellular location">
    <subcellularLocation>
        <location evidence="1">Secreted</location>
    </subcellularLocation>
</comment>
<dbReference type="GO" id="GO:0005509">
    <property type="term" value="F:calcium ion binding"/>
    <property type="evidence" value="ECO:0007669"/>
    <property type="project" value="InterPro"/>
</dbReference>
<sequence>MVNLPAATYPNVALSTPPSETSGQRTTPAVTVIQSPHIQEATTRFTSKSKLLPEQNYVEKYPNYTNSAPLFSDNNIKVIHKSSWTIEKEDNYRNINNVLQIETGDKADTIKVSQPSANEINLQVNGAHYTLKLNNHENYPEELHIKSKGGNDKIKVDPSVTVPITIEGGRGNDQIEALGSGLTAVYGGAGNDDITLGSGAGYAEGNSGDDKMKGGTGKSVMYGNAGRDQMFSGAGSKGTFSYMDGGAGDDFMISESPFNVMHGGPGQDFMYGRGPTTFYTGRGRDTVFANDARDKVYADAGDRVCRVPGSTLRQVTISDAGNKGLNIEGTDKFRQRTEDDLEFFRNSPTAQKMLSELDQAAERNGAPVTIKETLTRSNYSFANAFTRETDKQLKDYDDISESAQLGFIHDNTKGSVATSATIHINPRIIFTPTLVPPIVDLYHEMAHAYNGANGTFLPGTTTRPDLEVPEPNSERQAVGVETDAPAFDFDNDRATPPTTTNPKTFTENALREEMGFPLRKSYSHVD</sequence>
<name>A0AAW5AKG4_9PSED</name>
<dbReference type="Proteomes" id="UP000814172">
    <property type="component" value="Unassembled WGS sequence"/>
</dbReference>
<dbReference type="GeneID" id="55539881"/>
<accession>A0AAW5AKG4</accession>
<dbReference type="PRINTS" id="PR00313">
    <property type="entry name" value="CABNDNGRPT"/>
</dbReference>
<evidence type="ECO:0000313" key="6">
    <source>
        <dbReference type="Proteomes" id="UP000814172"/>
    </source>
</evidence>
<feature type="region of interest" description="Disordered" evidence="4">
    <location>
        <begin position="455"/>
        <end position="526"/>
    </location>
</feature>
<dbReference type="RefSeq" id="WP_092234123.1">
    <property type="nucleotide sequence ID" value="NZ_FNTR01000004.1"/>
</dbReference>
<protein>
    <submittedName>
        <fullName evidence="5">Hemolysin</fullName>
    </submittedName>
</protein>
<proteinExistence type="predicted"/>
<keyword evidence="2" id="KW-0964">Secreted</keyword>
<dbReference type="Pfam" id="PF14891">
    <property type="entry name" value="Peptidase_M91"/>
    <property type="match status" value="1"/>
</dbReference>
<keyword evidence="3" id="KW-0106">Calcium</keyword>
<feature type="compositionally biased region" description="Low complexity" evidence="4">
    <location>
        <begin position="495"/>
        <end position="506"/>
    </location>
</feature>
<evidence type="ECO:0000256" key="2">
    <source>
        <dbReference type="ARBA" id="ARBA00022525"/>
    </source>
</evidence>
<organism evidence="5 6">
    <name type="scientific">Pseudomonas proteolytica</name>
    <dbReference type="NCBI Taxonomy" id="219574"/>
    <lineage>
        <taxon>Bacteria</taxon>
        <taxon>Pseudomonadati</taxon>
        <taxon>Pseudomonadota</taxon>
        <taxon>Gammaproteobacteria</taxon>
        <taxon>Pseudomonadales</taxon>
        <taxon>Pseudomonadaceae</taxon>
        <taxon>Pseudomonas</taxon>
    </lineage>
</organism>
<dbReference type="PANTHER" id="PTHR38340">
    <property type="entry name" value="S-LAYER PROTEIN"/>
    <property type="match status" value="1"/>
</dbReference>
<dbReference type="SUPFAM" id="SSF51120">
    <property type="entry name" value="beta-Roll"/>
    <property type="match status" value="1"/>
</dbReference>
<feature type="compositionally biased region" description="Polar residues" evidence="4">
    <location>
        <begin position="13"/>
        <end position="25"/>
    </location>
</feature>
<evidence type="ECO:0000313" key="5">
    <source>
        <dbReference type="EMBL" id="MCF5061151.1"/>
    </source>
</evidence>
<dbReference type="InterPro" id="IPR028208">
    <property type="entry name" value="Effector_pro_NleD-like"/>
</dbReference>
<dbReference type="InterPro" id="IPR001343">
    <property type="entry name" value="Hemolysn_Ca-bd"/>
</dbReference>
<dbReference type="Gene3D" id="2.150.10.10">
    <property type="entry name" value="Serralysin-like metalloprotease, C-terminal"/>
    <property type="match status" value="2"/>
</dbReference>
<keyword evidence="6" id="KW-1185">Reference proteome</keyword>
<reference evidence="5 6" key="1">
    <citation type="submission" date="2019-11" db="EMBL/GenBank/DDBJ databases">
        <title>Epiphytic Pseudomonas syringae from cherry orchards.</title>
        <authorList>
            <person name="Hulin M.T."/>
        </authorList>
    </citation>
    <scope>NUCLEOTIDE SEQUENCE [LARGE SCALE GENOMIC DNA]</scope>
    <source>
        <strain evidence="5 6">PA-6-9F</strain>
    </source>
</reference>
<evidence type="ECO:0000256" key="1">
    <source>
        <dbReference type="ARBA" id="ARBA00004613"/>
    </source>
</evidence>
<evidence type="ECO:0000256" key="4">
    <source>
        <dbReference type="SAM" id="MobiDB-lite"/>
    </source>
</evidence>
<dbReference type="InterPro" id="IPR050557">
    <property type="entry name" value="RTX_toxin/Mannuronan_C5-epim"/>
</dbReference>